<evidence type="ECO:0000256" key="1">
    <source>
        <dbReference type="SAM" id="Coils"/>
    </source>
</evidence>
<feature type="coiled-coil region" evidence="1">
    <location>
        <begin position="132"/>
        <end position="218"/>
    </location>
</feature>
<dbReference type="STRING" id="1334629.MFUL124B02_14610"/>
<feature type="compositionally biased region" description="Basic and acidic residues" evidence="2">
    <location>
        <begin position="23"/>
        <end position="37"/>
    </location>
</feature>
<dbReference type="EMBL" id="BJXR01000037">
    <property type="protein sequence ID" value="GEN10153.1"/>
    <property type="molecule type" value="Genomic_DNA"/>
</dbReference>
<reference evidence="3 4" key="1">
    <citation type="submission" date="2019-07" db="EMBL/GenBank/DDBJ databases">
        <title>Whole genome shotgun sequence of Myxococcus fulvus NBRC 100333.</title>
        <authorList>
            <person name="Hosoyama A."/>
            <person name="Uohara A."/>
            <person name="Ohji S."/>
            <person name="Ichikawa N."/>
        </authorList>
    </citation>
    <scope>NUCLEOTIDE SEQUENCE [LARGE SCALE GENOMIC DNA]</scope>
    <source>
        <strain evidence="3 4">NBRC 100333</strain>
    </source>
</reference>
<keyword evidence="1" id="KW-0175">Coiled coil</keyword>
<dbReference type="AlphaFoldDB" id="A0A511T993"/>
<feature type="coiled-coil region" evidence="1">
    <location>
        <begin position="295"/>
        <end position="322"/>
    </location>
</feature>
<organism evidence="3 4">
    <name type="scientific">Myxococcus fulvus</name>
    <dbReference type="NCBI Taxonomy" id="33"/>
    <lineage>
        <taxon>Bacteria</taxon>
        <taxon>Pseudomonadati</taxon>
        <taxon>Myxococcota</taxon>
        <taxon>Myxococcia</taxon>
        <taxon>Myxococcales</taxon>
        <taxon>Cystobacterineae</taxon>
        <taxon>Myxococcaceae</taxon>
        <taxon>Myxococcus</taxon>
    </lineage>
</organism>
<evidence type="ECO:0000313" key="4">
    <source>
        <dbReference type="Proteomes" id="UP000321514"/>
    </source>
</evidence>
<accession>A0A511T993</accession>
<dbReference type="Proteomes" id="UP000321514">
    <property type="component" value="Unassembled WGS sequence"/>
</dbReference>
<evidence type="ECO:0000256" key="2">
    <source>
        <dbReference type="SAM" id="MobiDB-lite"/>
    </source>
</evidence>
<name>A0A511T993_MYXFU</name>
<sequence length="349" mass="38520">MPYLESHMASTKSKSRKSASRNRSSESTKAAFEDLARKARNKPVVPAKEQEARDAHARGVLADVSNLSAESAVKKVTEAGLTIGKTLAGINEQVIALVEEMKQLDEAIHLKTEELTELHGKDVAASAVDVLVAEYDARKAQLQEEMELLQKDIEETRERAASELATQKAAAELSRTRAEEQYAYDVQVQRKKEQDAFAEGLRVQAASERDRKEKLEKDWAGREEQLKLREKELEDLRKQVSEFPAQLKKEADTAAAIVGNRVKADWELKLTLANKDAETAQKVASMEIASLKETSTKQAQALQTLQTELAEAKRQVQAIAEKALESASGARALAEVQGVIASREFGKAK</sequence>
<feature type="region of interest" description="Disordered" evidence="2">
    <location>
        <begin position="1"/>
        <end position="56"/>
    </location>
</feature>
<evidence type="ECO:0008006" key="5">
    <source>
        <dbReference type="Google" id="ProtNLM"/>
    </source>
</evidence>
<protein>
    <recommendedName>
        <fullName evidence="5">Kinetoplast-associated protein</fullName>
    </recommendedName>
</protein>
<comment type="caution">
    <text evidence="3">The sequence shown here is derived from an EMBL/GenBank/DDBJ whole genome shotgun (WGS) entry which is preliminary data.</text>
</comment>
<evidence type="ECO:0000313" key="3">
    <source>
        <dbReference type="EMBL" id="GEN10153.1"/>
    </source>
</evidence>
<proteinExistence type="predicted"/>
<gene>
    <name evidence="3" type="ORF">MFU01_51900</name>
</gene>